<feature type="domain" description="Rhodanese" evidence="2">
    <location>
        <begin position="2"/>
        <end position="96"/>
    </location>
</feature>
<dbReference type="PANTHER" id="PTHR45431:SF3">
    <property type="entry name" value="RHODANESE-LIKE DOMAIN-CONTAINING PROTEIN 15, CHLOROPLASTIC"/>
    <property type="match status" value="1"/>
</dbReference>
<evidence type="ECO:0000313" key="4">
    <source>
        <dbReference type="Proteomes" id="UP000799757"/>
    </source>
</evidence>
<dbReference type="Pfam" id="PF00581">
    <property type="entry name" value="Rhodanese"/>
    <property type="match status" value="1"/>
</dbReference>
<gene>
    <name evidence="3" type="ORF">K505DRAFT_323259</name>
</gene>
<dbReference type="PROSITE" id="PS50206">
    <property type="entry name" value="RHODANESE_3"/>
    <property type="match status" value="1"/>
</dbReference>
<dbReference type="InterPro" id="IPR036873">
    <property type="entry name" value="Rhodanese-like_dom_sf"/>
</dbReference>
<dbReference type="Proteomes" id="UP000799757">
    <property type="component" value="Unassembled WGS sequence"/>
</dbReference>
<dbReference type="PANTHER" id="PTHR45431">
    <property type="entry name" value="RHODANESE-LIKE DOMAIN-CONTAINING PROTEIN 15, CHLOROPLASTIC"/>
    <property type="match status" value="1"/>
</dbReference>
<accession>A0A6A6XJU5</accession>
<reference evidence="3" key="1">
    <citation type="journal article" date="2020" name="Stud. Mycol.">
        <title>101 Dothideomycetes genomes: a test case for predicting lifestyles and emergence of pathogens.</title>
        <authorList>
            <person name="Haridas S."/>
            <person name="Albert R."/>
            <person name="Binder M."/>
            <person name="Bloem J."/>
            <person name="Labutti K."/>
            <person name="Salamov A."/>
            <person name="Andreopoulos B."/>
            <person name="Baker S."/>
            <person name="Barry K."/>
            <person name="Bills G."/>
            <person name="Bluhm B."/>
            <person name="Cannon C."/>
            <person name="Castanera R."/>
            <person name="Culley D."/>
            <person name="Daum C."/>
            <person name="Ezra D."/>
            <person name="Gonzalez J."/>
            <person name="Henrissat B."/>
            <person name="Kuo A."/>
            <person name="Liang C."/>
            <person name="Lipzen A."/>
            <person name="Lutzoni F."/>
            <person name="Magnuson J."/>
            <person name="Mondo S."/>
            <person name="Nolan M."/>
            <person name="Ohm R."/>
            <person name="Pangilinan J."/>
            <person name="Park H.-J."/>
            <person name="Ramirez L."/>
            <person name="Alfaro M."/>
            <person name="Sun H."/>
            <person name="Tritt A."/>
            <person name="Yoshinaga Y."/>
            <person name="Zwiers L.-H."/>
            <person name="Turgeon B."/>
            <person name="Goodwin S."/>
            <person name="Spatafora J."/>
            <person name="Crous P."/>
            <person name="Grigoriev I."/>
        </authorList>
    </citation>
    <scope>NUCLEOTIDE SEQUENCE</scope>
    <source>
        <strain evidence="3">CBS 109.77</strain>
    </source>
</reference>
<dbReference type="SUPFAM" id="SSF52821">
    <property type="entry name" value="Rhodanese/Cell cycle control phosphatase"/>
    <property type="match status" value="1"/>
</dbReference>
<proteinExistence type="predicted"/>
<sequence>MATPQTLLIDVRTPSEYSTGFLSSGHTEALNIEYQLIDQLPSIYAARGILVQKSDPITLYCRSGRRSNIALQILRELGYENVRDIGGLEEARAVLKREELLRLVRFKGDNSVEKGDNGVEKENEKEDEKDEGEGEKKEARKKALGMLLNGLRGLE</sequence>
<dbReference type="InterPro" id="IPR052367">
    <property type="entry name" value="Thiosulfate_ST/Rhodanese-like"/>
</dbReference>
<organism evidence="3 4">
    <name type="scientific">Melanomma pulvis-pyrius CBS 109.77</name>
    <dbReference type="NCBI Taxonomy" id="1314802"/>
    <lineage>
        <taxon>Eukaryota</taxon>
        <taxon>Fungi</taxon>
        <taxon>Dikarya</taxon>
        <taxon>Ascomycota</taxon>
        <taxon>Pezizomycotina</taxon>
        <taxon>Dothideomycetes</taxon>
        <taxon>Pleosporomycetidae</taxon>
        <taxon>Pleosporales</taxon>
        <taxon>Melanommataceae</taxon>
        <taxon>Melanomma</taxon>
    </lineage>
</organism>
<protein>
    <recommendedName>
        <fullName evidence="2">Rhodanese domain-containing protein</fullName>
    </recommendedName>
</protein>
<dbReference type="AlphaFoldDB" id="A0A6A6XJU5"/>
<dbReference type="EMBL" id="MU001830">
    <property type="protein sequence ID" value="KAF2796448.1"/>
    <property type="molecule type" value="Genomic_DNA"/>
</dbReference>
<keyword evidence="4" id="KW-1185">Reference proteome</keyword>
<dbReference type="SMART" id="SM00450">
    <property type="entry name" value="RHOD"/>
    <property type="match status" value="1"/>
</dbReference>
<evidence type="ECO:0000256" key="1">
    <source>
        <dbReference type="SAM" id="MobiDB-lite"/>
    </source>
</evidence>
<dbReference type="InterPro" id="IPR001763">
    <property type="entry name" value="Rhodanese-like_dom"/>
</dbReference>
<evidence type="ECO:0000313" key="3">
    <source>
        <dbReference type="EMBL" id="KAF2796448.1"/>
    </source>
</evidence>
<feature type="compositionally biased region" description="Basic and acidic residues" evidence="1">
    <location>
        <begin position="110"/>
        <end position="126"/>
    </location>
</feature>
<feature type="region of interest" description="Disordered" evidence="1">
    <location>
        <begin position="110"/>
        <end position="140"/>
    </location>
</feature>
<evidence type="ECO:0000259" key="2">
    <source>
        <dbReference type="PROSITE" id="PS50206"/>
    </source>
</evidence>
<dbReference type="OrthoDB" id="361797at2759"/>
<name>A0A6A6XJU5_9PLEO</name>
<dbReference type="Gene3D" id="3.40.250.10">
    <property type="entry name" value="Rhodanese-like domain"/>
    <property type="match status" value="1"/>
</dbReference>
<dbReference type="CDD" id="cd00158">
    <property type="entry name" value="RHOD"/>
    <property type="match status" value="1"/>
</dbReference>